<sequence length="54" mass="5952">MAISECGTHAFVAAEVEACSVGERTMTRRLFARVRPDELLTADRGFYSFGGVLR</sequence>
<protein>
    <recommendedName>
        <fullName evidence="3">Transposase</fullName>
    </recommendedName>
</protein>
<gene>
    <name evidence="1" type="ORF">LR394_17665</name>
</gene>
<name>A0A9X1NFA1_9ACTN</name>
<evidence type="ECO:0000313" key="2">
    <source>
        <dbReference type="Proteomes" id="UP001138997"/>
    </source>
</evidence>
<dbReference type="Proteomes" id="UP001138997">
    <property type="component" value="Unassembled WGS sequence"/>
</dbReference>
<dbReference type="EMBL" id="JAJOMB010000009">
    <property type="protein sequence ID" value="MCD5312736.1"/>
    <property type="molecule type" value="Genomic_DNA"/>
</dbReference>
<dbReference type="RefSeq" id="WP_231443265.1">
    <property type="nucleotide sequence ID" value="NZ_JAJOMB010000009.1"/>
</dbReference>
<reference evidence="1" key="1">
    <citation type="submission" date="2021-11" db="EMBL/GenBank/DDBJ databases">
        <title>Streptomyces corallinus and Kineosporia corallina sp. nov., two new coral-derived marine actinobacteria.</title>
        <authorList>
            <person name="Buangrab K."/>
            <person name="Sutthacheep M."/>
            <person name="Yeemin T."/>
            <person name="Harunari E."/>
            <person name="Igarashi Y."/>
            <person name="Sripreechasak P."/>
            <person name="Kanchanasin P."/>
            <person name="Tanasupawat S."/>
            <person name="Phongsopitanun W."/>
        </authorList>
    </citation>
    <scope>NUCLEOTIDE SEQUENCE</scope>
    <source>
        <strain evidence="1">JCM 31032</strain>
    </source>
</reference>
<evidence type="ECO:0008006" key="3">
    <source>
        <dbReference type="Google" id="ProtNLM"/>
    </source>
</evidence>
<dbReference type="AlphaFoldDB" id="A0A9X1NFA1"/>
<proteinExistence type="predicted"/>
<evidence type="ECO:0000313" key="1">
    <source>
        <dbReference type="EMBL" id="MCD5312736.1"/>
    </source>
</evidence>
<keyword evidence="2" id="KW-1185">Reference proteome</keyword>
<accession>A0A9X1NFA1</accession>
<comment type="caution">
    <text evidence="1">The sequence shown here is derived from an EMBL/GenBank/DDBJ whole genome shotgun (WGS) entry which is preliminary data.</text>
</comment>
<organism evidence="1 2">
    <name type="scientific">Kineosporia babensis</name>
    <dbReference type="NCBI Taxonomy" id="499548"/>
    <lineage>
        <taxon>Bacteria</taxon>
        <taxon>Bacillati</taxon>
        <taxon>Actinomycetota</taxon>
        <taxon>Actinomycetes</taxon>
        <taxon>Kineosporiales</taxon>
        <taxon>Kineosporiaceae</taxon>
        <taxon>Kineosporia</taxon>
    </lineage>
</organism>